<dbReference type="AlphaFoldDB" id="A0A1E8EXD6"/>
<name>A0A1E8EXD6_9CLOT</name>
<dbReference type="SUPFAM" id="SSF64438">
    <property type="entry name" value="CNF1/YfiH-like putative cysteine hydrolases"/>
    <property type="match status" value="1"/>
</dbReference>
<comment type="catalytic activity">
    <reaction evidence="1">
        <text>inosine + phosphate = alpha-D-ribose 1-phosphate + hypoxanthine</text>
        <dbReference type="Rhea" id="RHEA:27646"/>
        <dbReference type="ChEBI" id="CHEBI:17368"/>
        <dbReference type="ChEBI" id="CHEBI:17596"/>
        <dbReference type="ChEBI" id="CHEBI:43474"/>
        <dbReference type="ChEBI" id="CHEBI:57720"/>
        <dbReference type="EC" id="2.4.2.1"/>
    </reaction>
    <physiologicalReaction direction="left-to-right" evidence="1">
        <dbReference type="Rhea" id="RHEA:27647"/>
    </physiologicalReaction>
</comment>
<dbReference type="GO" id="GO:0017061">
    <property type="term" value="F:S-methyl-5-thioadenosine phosphorylase activity"/>
    <property type="evidence" value="ECO:0007669"/>
    <property type="project" value="UniProtKB-EC"/>
</dbReference>
<evidence type="ECO:0000256" key="5">
    <source>
        <dbReference type="ARBA" id="ARBA00022723"/>
    </source>
</evidence>
<evidence type="ECO:0000256" key="10">
    <source>
        <dbReference type="ARBA" id="ARBA00049893"/>
    </source>
</evidence>
<dbReference type="InterPro" id="IPR003730">
    <property type="entry name" value="Cu_polyphenol_OxRdtase"/>
</dbReference>
<dbReference type="GO" id="GO:0005507">
    <property type="term" value="F:copper ion binding"/>
    <property type="evidence" value="ECO:0007669"/>
    <property type="project" value="TreeGrafter"/>
</dbReference>
<protein>
    <recommendedName>
        <fullName evidence="11">Purine nucleoside phosphorylase</fullName>
    </recommendedName>
</protein>
<keyword evidence="13" id="KW-1185">Reference proteome</keyword>
<dbReference type="PATRIC" id="fig|1121290.3.peg.1729"/>
<comment type="similarity">
    <text evidence="3 11">Belongs to the purine nucleoside phosphorylase YfiH/LACC1 family.</text>
</comment>
<evidence type="ECO:0000256" key="1">
    <source>
        <dbReference type="ARBA" id="ARBA00000553"/>
    </source>
</evidence>
<evidence type="ECO:0000256" key="11">
    <source>
        <dbReference type="RuleBase" id="RU361274"/>
    </source>
</evidence>
<dbReference type="InterPro" id="IPR011324">
    <property type="entry name" value="Cytotoxic_necrot_fac-like_cat"/>
</dbReference>
<dbReference type="STRING" id="1121290.CLAOCE_17380"/>
<evidence type="ECO:0000256" key="4">
    <source>
        <dbReference type="ARBA" id="ARBA00022679"/>
    </source>
</evidence>
<dbReference type="NCBIfam" id="TIGR00726">
    <property type="entry name" value="peptidoglycan editing factor PgeF"/>
    <property type="match status" value="1"/>
</dbReference>
<evidence type="ECO:0000256" key="3">
    <source>
        <dbReference type="ARBA" id="ARBA00007353"/>
    </source>
</evidence>
<reference evidence="12 13" key="1">
    <citation type="submission" date="2016-06" db="EMBL/GenBank/DDBJ databases">
        <title>Genome sequence of Clostridium acetireducens DSM 10703.</title>
        <authorList>
            <person name="Poehlein A."/>
            <person name="Fluechter S."/>
            <person name="Duerre P."/>
            <person name="Daniel R."/>
        </authorList>
    </citation>
    <scope>NUCLEOTIDE SEQUENCE [LARGE SCALE GENOMIC DNA]</scope>
    <source>
        <strain evidence="12 13">DSM 10703</strain>
    </source>
</reference>
<evidence type="ECO:0000256" key="8">
    <source>
        <dbReference type="ARBA" id="ARBA00047989"/>
    </source>
</evidence>
<evidence type="ECO:0000256" key="7">
    <source>
        <dbReference type="ARBA" id="ARBA00022833"/>
    </source>
</evidence>
<keyword evidence="7" id="KW-0862">Zinc</keyword>
<evidence type="ECO:0000256" key="9">
    <source>
        <dbReference type="ARBA" id="ARBA00048968"/>
    </source>
</evidence>
<dbReference type="Proteomes" id="UP000175744">
    <property type="component" value="Unassembled WGS sequence"/>
</dbReference>
<comment type="catalytic activity">
    <reaction evidence="10">
        <text>S-methyl-5'-thioadenosine + phosphate = 5-(methylsulfanyl)-alpha-D-ribose 1-phosphate + adenine</text>
        <dbReference type="Rhea" id="RHEA:11852"/>
        <dbReference type="ChEBI" id="CHEBI:16708"/>
        <dbReference type="ChEBI" id="CHEBI:17509"/>
        <dbReference type="ChEBI" id="CHEBI:43474"/>
        <dbReference type="ChEBI" id="CHEBI:58533"/>
        <dbReference type="EC" id="2.4.2.28"/>
    </reaction>
    <physiologicalReaction direction="left-to-right" evidence="10">
        <dbReference type="Rhea" id="RHEA:11853"/>
    </physiologicalReaction>
</comment>
<comment type="catalytic activity">
    <reaction evidence="8">
        <text>adenosine + H2O + H(+) = inosine + NH4(+)</text>
        <dbReference type="Rhea" id="RHEA:24408"/>
        <dbReference type="ChEBI" id="CHEBI:15377"/>
        <dbReference type="ChEBI" id="CHEBI:15378"/>
        <dbReference type="ChEBI" id="CHEBI:16335"/>
        <dbReference type="ChEBI" id="CHEBI:17596"/>
        <dbReference type="ChEBI" id="CHEBI:28938"/>
        <dbReference type="EC" id="3.5.4.4"/>
    </reaction>
    <physiologicalReaction direction="left-to-right" evidence="8">
        <dbReference type="Rhea" id="RHEA:24409"/>
    </physiologicalReaction>
</comment>
<dbReference type="PANTHER" id="PTHR30616:SF2">
    <property type="entry name" value="PURINE NUCLEOSIDE PHOSPHORYLASE LACC1"/>
    <property type="match status" value="1"/>
</dbReference>
<dbReference type="Gene3D" id="3.60.140.10">
    <property type="entry name" value="CNF1/YfiH-like putative cysteine hydrolases"/>
    <property type="match status" value="1"/>
</dbReference>
<gene>
    <name evidence="12" type="primary">yfiH</name>
    <name evidence="12" type="ORF">CLOACE_17380</name>
</gene>
<dbReference type="CDD" id="cd16833">
    <property type="entry name" value="YfiH"/>
    <property type="match status" value="1"/>
</dbReference>
<dbReference type="OrthoDB" id="4279at2"/>
<dbReference type="InterPro" id="IPR038371">
    <property type="entry name" value="Cu_polyphenol_OxRdtase_sf"/>
</dbReference>
<organism evidence="12 13">
    <name type="scientific">Clostridium acetireducens DSM 10703</name>
    <dbReference type="NCBI Taxonomy" id="1121290"/>
    <lineage>
        <taxon>Bacteria</taxon>
        <taxon>Bacillati</taxon>
        <taxon>Bacillota</taxon>
        <taxon>Clostridia</taxon>
        <taxon>Eubacteriales</taxon>
        <taxon>Clostridiaceae</taxon>
        <taxon>Clostridium</taxon>
    </lineage>
</organism>
<evidence type="ECO:0000256" key="2">
    <source>
        <dbReference type="ARBA" id="ARBA00003215"/>
    </source>
</evidence>
<comment type="function">
    <text evidence="2">Purine nucleoside enzyme that catalyzes the phosphorolysis of adenosine and inosine nucleosides, yielding D-ribose 1-phosphate and the respective free bases, adenine and hypoxanthine. Also catalyzes the phosphorolysis of S-methyl-5'-thioadenosine into adenine and S-methyl-5-thio-alpha-D-ribose 1-phosphate. Also has adenosine deaminase activity.</text>
</comment>
<keyword evidence="4" id="KW-0808">Transferase</keyword>
<evidence type="ECO:0000313" key="13">
    <source>
        <dbReference type="Proteomes" id="UP000175744"/>
    </source>
</evidence>
<keyword evidence="6" id="KW-0378">Hydrolase</keyword>
<proteinExistence type="inferred from homology"/>
<keyword evidence="5" id="KW-0479">Metal-binding</keyword>
<sequence>MEKLKFNVFNVKNYEFLVFSYNTAKFVFSTAKGDLNFHKKSLSKEKNFNILKKHFKLNEISYLNQIHSDVIYNYNGKIEEGDALITNKSNLGIGVFTADCVPVLILDSKKNIIAAVHSGWKGTLNCIVLKTLDKMIRDFDCNTENIIAVIGPHIGDCCYEVGEEVINKFKNCELYKNQNIFKGNKLSMEKCIIRQLNYKNVNKIKTLNICTFCNKEYNLYSYRKNKDGKRMFSFIYFK</sequence>
<comment type="caution">
    <text evidence="12">The sequence shown here is derived from an EMBL/GenBank/DDBJ whole genome shotgun (WGS) entry which is preliminary data.</text>
</comment>
<accession>A0A1E8EXD6</accession>
<dbReference type="PANTHER" id="PTHR30616">
    <property type="entry name" value="UNCHARACTERIZED PROTEIN YFIH"/>
    <property type="match status" value="1"/>
</dbReference>
<comment type="catalytic activity">
    <reaction evidence="9">
        <text>adenosine + phosphate = alpha-D-ribose 1-phosphate + adenine</text>
        <dbReference type="Rhea" id="RHEA:27642"/>
        <dbReference type="ChEBI" id="CHEBI:16335"/>
        <dbReference type="ChEBI" id="CHEBI:16708"/>
        <dbReference type="ChEBI" id="CHEBI:43474"/>
        <dbReference type="ChEBI" id="CHEBI:57720"/>
        <dbReference type="EC" id="2.4.2.1"/>
    </reaction>
    <physiologicalReaction direction="left-to-right" evidence="9">
        <dbReference type="Rhea" id="RHEA:27643"/>
    </physiologicalReaction>
</comment>
<dbReference type="Pfam" id="PF02578">
    <property type="entry name" value="Cu-oxidase_4"/>
    <property type="match status" value="1"/>
</dbReference>
<evidence type="ECO:0000256" key="6">
    <source>
        <dbReference type="ARBA" id="ARBA00022801"/>
    </source>
</evidence>
<dbReference type="EMBL" id="LZFO01000027">
    <property type="protein sequence ID" value="OFI05442.1"/>
    <property type="molecule type" value="Genomic_DNA"/>
</dbReference>
<dbReference type="GO" id="GO:0016787">
    <property type="term" value="F:hydrolase activity"/>
    <property type="evidence" value="ECO:0007669"/>
    <property type="project" value="UniProtKB-KW"/>
</dbReference>
<dbReference type="RefSeq" id="WP_070110708.1">
    <property type="nucleotide sequence ID" value="NZ_LZFO01000027.1"/>
</dbReference>
<evidence type="ECO:0000313" key="12">
    <source>
        <dbReference type="EMBL" id="OFI05442.1"/>
    </source>
</evidence>